<dbReference type="HOGENOM" id="CLU_150003_3_2_12"/>
<dbReference type="AlphaFoldDB" id="F5Y9S5"/>
<dbReference type="Proteomes" id="UP000009222">
    <property type="component" value="Chromosome"/>
</dbReference>
<protein>
    <recommendedName>
        <fullName evidence="1">DUF5615 domain-containing protein</fullName>
    </recommendedName>
</protein>
<organism evidence="2 3">
    <name type="scientific">Leadbettera azotonutricia (strain ATCC BAA-888 / DSM 13862 / ZAS-9)</name>
    <name type="common">Treponema azotonutricium</name>
    <dbReference type="NCBI Taxonomy" id="545695"/>
    <lineage>
        <taxon>Bacteria</taxon>
        <taxon>Pseudomonadati</taxon>
        <taxon>Spirochaetota</taxon>
        <taxon>Spirochaetia</taxon>
        <taxon>Spirochaetales</taxon>
        <taxon>Breznakiellaceae</taxon>
        <taxon>Leadbettera</taxon>
    </lineage>
</organism>
<dbReference type="InterPro" id="IPR041049">
    <property type="entry name" value="DUF5615"/>
</dbReference>
<reference evidence="3" key="1">
    <citation type="submission" date="2009-12" db="EMBL/GenBank/DDBJ databases">
        <title>Complete sequence of Treponema azotonutricium strain ZAS-9.</title>
        <authorList>
            <person name="Tetu S.G."/>
            <person name="Matson E."/>
            <person name="Ren Q."/>
            <person name="Seshadri R."/>
            <person name="Elbourne L."/>
            <person name="Hassan K.A."/>
            <person name="Durkin A."/>
            <person name="Radune D."/>
            <person name="Mohamoud Y."/>
            <person name="Shay R."/>
            <person name="Jin S."/>
            <person name="Zhang X."/>
            <person name="Lucey K."/>
            <person name="Ballor N.R."/>
            <person name="Ottesen E."/>
            <person name="Rosenthal R."/>
            <person name="Allen A."/>
            <person name="Leadbetter J.R."/>
            <person name="Paulsen I.T."/>
        </authorList>
    </citation>
    <scope>NUCLEOTIDE SEQUENCE [LARGE SCALE GENOMIC DNA]</scope>
    <source>
        <strain evidence="3">ATCC BAA-888 / DSM 13862 / ZAS-9</strain>
    </source>
</reference>
<proteinExistence type="predicted"/>
<evidence type="ECO:0000259" key="1">
    <source>
        <dbReference type="Pfam" id="PF18480"/>
    </source>
</evidence>
<sequence>MNKTILPFPATDTQIWNHAKENNYIIVTQDADFLNFLQTKGYPPKIILLHTGNISTKEAEKILLQAKPSIEELDSKDLGLLEIW</sequence>
<gene>
    <name evidence="2" type="ordered locus">TREAZ_3195</name>
</gene>
<accession>F5Y9S5</accession>
<dbReference type="EMBL" id="CP001841">
    <property type="protein sequence ID" value="AEF81620.1"/>
    <property type="molecule type" value="Genomic_DNA"/>
</dbReference>
<name>F5Y9S5_LEAAZ</name>
<feature type="domain" description="DUF5615" evidence="1">
    <location>
        <begin position="10"/>
        <end position="82"/>
    </location>
</feature>
<dbReference type="InterPro" id="IPR029060">
    <property type="entry name" value="PIN-like_dom_sf"/>
</dbReference>
<keyword evidence="3" id="KW-1185">Reference proteome</keyword>
<dbReference type="eggNOG" id="COG4634">
    <property type="taxonomic scope" value="Bacteria"/>
</dbReference>
<dbReference type="InParanoid" id="F5Y9S5"/>
<evidence type="ECO:0000313" key="2">
    <source>
        <dbReference type="EMBL" id="AEF81620.1"/>
    </source>
</evidence>
<dbReference type="Pfam" id="PF18480">
    <property type="entry name" value="DUF5615"/>
    <property type="match status" value="1"/>
</dbReference>
<evidence type="ECO:0000313" key="3">
    <source>
        <dbReference type="Proteomes" id="UP000009222"/>
    </source>
</evidence>
<dbReference type="STRING" id="545695.TREAZ_3195"/>
<dbReference type="KEGG" id="taz:TREAZ_3195"/>
<dbReference type="SUPFAM" id="SSF88723">
    <property type="entry name" value="PIN domain-like"/>
    <property type="match status" value="1"/>
</dbReference>
<reference evidence="2 3" key="2">
    <citation type="journal article" date="2011" name="ISME J.">
        <title>RNA-seq reveals cooperative metabolic interactions between two termite-gut spirochete species in co-culture.</title>
        <authorList>
            <person name="Rosenthal A.Z."/>
            <person name="Matson E.G."/>
            <person name="Eldar A."/>
            <person name="Leadbetter J.R."/>
        </authorList>
    </citation>
    <scope>NUCLEOTIDE SEQUENCE [LARGE SCALE GENOMIC DNA]</scope>
    <source>
        <strain evidence="3">ATCC BAA-888 / DSM 13862 / ZAS-9</strain>
    </source>
</reference>